<dbReference type="Gene3D" id="3.10.105.10">
    <property type="entry name" value="Dipeptide-binding Protein, Domain 3"/>
    <property type="match status" value="1"/>
</dbReference>
<dbReference type="CDD" id="cd00995">
    <property type="entry name" value="PBP2_NikA_DppA_OppA_like"/>
    <property type="match status" value="1"/>
</dbReference>
<dbReference type="InterPro" id="IPR039424">
    <property type="entry name" value="SBP_5"/>
</dbReference>
<dbReference type="InterPro" id="IPR030678">
    <property type="entry name" value="Peptide/Ni-bd"/>
</dbReference>
<evidence type="ECO:0000256" key="1">
    <source>
        <dbReference type="SAM" id="SignalP"/>
    </source>
</evidence>
<dbReference type="EMBL" id="CP049933">
    <property type="protein sequence ID" value="QIM19090.1"/>
    <property type="molecule type" value="Genomic_DNA"/>
</dbReference>
<evidence type="ECO:0000313" key="4">
    <source>
        <dbReference type="Proteomes" id="UP000503441"/>
    </source>
</evidence>
<dbReference type="Pfam" id="PF00496">
    <property type="entry name" value="SBP_bac_5"/>
    <property type="match status" value="1"/>
</dbReference>
<name>A0ABX6JXP7_9MICO</name>
<accession>A0ABX6JXP7</accession>
<feature type="domain" description="Solute-binding protein family 5" evidence="2">
    <location>
        <begin position="92"/>
        <end position="472"/>
    </location>
</feature>
<dbReference type="InterPro" id="IPR000914">
    <property type="entry name" value="SBP_5_dom"/>
</dbReference>
<dbReference type="Proteomes" id="UP000503441">
    <property type="component" value="Chromosome"/>
</dbReference>
<gene>
    <name evidence="3" type="ORF">G7066_11915</name>
</gene>
<dbReference type="Gene3D" id="3.90.76.10">
    <property type="entry name" value="Dipeptide-binding Protein, Domain 1"/>
    <property type="match status" value="1"/>
</dbReference>
<evidence type="ECO:0000259" key="2">
    <source>
        <dbReference type="Pfam" id="PF00496"/>
    </source>
</evidence>
<dbReference type="Gene3D" id="3.40.190.10">
    <property type="entry name" value="Periplasmic binding protein-like II"/>
    <property type="match status" value="1"/>
</dbReference>
<keyword evidence="4" id="KW-1185">Reference proteome</keyword>
<organism evidence="3 4">
    <name type="scientific">Leucobacter coleopterorum</name>
    <dbReference type="NCBI Taxonomy" id="2714933"/>
    <lineage>
        <taxon>Bacteria</taxon>
        <taxon>Bacillati</taxon>
        <taxon>Actinomycetota</taxon>
        <taxon>Actinomycetes</taxon>
        <taxon>Micrococcales</taxon>
        <taxon>Microbacteriaceae</taxon>
        <taxon>Leucobacter</taxon>
    </lineage>
</organism>
<dbReference type="PIRSF" id="PIRSF002741">
    <property type="entry name" value="MppA"/>
    <property type="match status" value="1"/>
</dbReference>
<dbReference type="PANTHER" id="PTHR30290">
    <property type="entry name" value="PERIPLASMIC BINDING COMPONENT OF ABC TRANSPORTER"/>
    <property type="match status" value="1"/>
</dbReference>
<protein>
    <submittedName>
        <fullName evidence="3">ABC transporter substrate-binding protein</fullName>
    </submittedName>
</protein>
<evidence type="ECO:0000313" key="3">
    <source>
        <dbReference type="EMBL" id="QIM19090.1"/>
    </source>
</evidence>
<feature type="chain" id="PRO_5046680012" evidence="1">
    <location>
        <begin position="22"/>
        <end position="549"/>
    </location>
</feature>
<proteinExistence type="predicted"/>
<dbReference type="PROSITE" id="PS51257">
    <property type="entry name" value="PROKAR_LIPOPROTEIN"/>
    <property type="match status" value="1"/>
</dbReference>
<sequence>MFTKGIPVKRSRIGLSLIAMAAASALVLTGCSSSGGDNKGGDAKGDSAAIITVNGSEPESGLIPSDTNEVGGGRILDIMYAGLYYYDAKGNPKLDVAESVDTTDSKVYTIKLKADQKFTNGDPVDAESFVNAWNDAAKFSNARKNASWFSNIEGFDDTKDAELTGLKVVDDTTFTVTLKSAQSDFPLQLGYSSFYPVPKSAFDADGNITKDYGQNPIGNGPYKVADKGWTHKVKIEMVKNDEYKGDREAKNGGLSIVFYDSYDAAYADLLGGNLDVLDQIPDTAYANYKDDLGDRWINQPAAIFQSFTIPERLDHFAGEEGQLRREAISRAINRPQITDKIFSDTRTPAVDWSSPVINGFSDSLKGKDVLTYDAKKAKELWAKADAISPWTGKFQIAYNADGGHQAWVDAVSNDLKNNLGIDASGAPNPLFGDFRQTITDRSIQTAFRSGWQGDYPGLSNFLLPLYKTGASSNDGDYSSAEVDKLLEEGVAAKDVEAANEKFHAAEEILFKDLPAIPLWYQNAVSGYSEAVSNVTIGWNSVPLYYEITK</sequence>
<feature type="signal peptide" evidence="1">
    <location>
        <begin position="1"/>
        <end position="21"/>
    </location>
</feature>
<reference evidence="3 4" key="1">
    <citation type="submission" date="2020-03" db="EMBL/GenBank/DDBJ databases">
        <title>Leucobacter sp. nov., isolated from beetles.</title>
        <authorList>
            <person name="Hyun D.-W."/>
            <person name="Bae J.-W."/>
        </authorList>
    </citation>
    <scope>NUCLEOTIDE SEQUENCE [LARGE SCALE GENOMIC DNA]</scope>
    <source>
        <strain evidence="3 4">HDW9A</strain>
    </source>
</reference>
<keyword evidence="1" id="KW-0732">Signal</keyword>
<dbReference type="SUPFAM" id="SSF53850">
    <property type="entry name" value="Periplasmic binding protein-like II"/>
    <property type="match status" value="1"/>
</dbReference>
<dbReference type="PANTHER" id="PTHR30290:SF83">
    <property type="entry name" value="ABC TRANSPORTER SUBSTRATE-BINDING PROTEIN"/>
    <property type="match status" value="1"/>
</dbReference>